<proteinExistence type="predicted"/>
<sequence length="180" mass="20358">MKKLLLLFLMISLMGCQNEEESFYNESNITKVKSPQHYNEENTTSNSYGFVRHQKKDSTNQNKTPNINREQIADVISSLSVQLPNVEDAATLVTDAKVLIVYEASEGDRFEVADQVRKTAMSVVPSYYEIFVSDDPSLMDDLQTYSNVTSDMNNTKGKLENLINKMLLSPQGKLANDEEM</sequence>
<name>A0ABY9JPR9_9BACI</name>
<gene>
    <name evidence="1" type="ORF">LC087_10230</name>
</gene>
<accession>A0ABY9JPR9</accession>
<evidence type="ECO:0000313" key="1">
    <source>
        <dbReference type="EMBL" id="WLR41307.1"/>
    </source>
</evidence>
<keyword evidence="2" id="KW-1185">Reference proteome</keyword>
<evidence type="ECO:0000313" key="2">
    <source>
        <dbReference type="Proteomes" id="UP001197974"/>
    </source>
</evidence>
<reference evidence="1 2" key="1">
    <citation type="submission" date="2023-06" db="EMBL/GenBank/DDBJ databases">
        <title>Five Gram-positive bacteria isolated from mangrove sediments in Shenzhen, Guangdong, China.</title>
        <authorList>
            <person name="Yu S."/>
            <person name="Zheng W."/>
            <person name="Huang Y."/>
        </authorList>
    </citation>
    <scope>NUCLEOTIDE SEQUENCE [LARGE SCALE GENOMIC DNA]</scope>
    <source>
        <strain evidence="1 2">SaN35-3</strain>
    </source>
</reference>
<keyword evidence="1" id="KW-0449">Lipoprotein</keyword>
<dbReference type="Pfam" id="PF09580">
    <property type="entry name" value="Spore_YhcN_YlaJ"/>
    <property type="match status" value="1"/>
</dbReference>
<protein>
    <submittedName>
        <fullName evidence="1">YhcN/YlaJ family sporulation lipoprotein</fullName>
    </submittedName>
</protein>
<dbReference type="EMBL" id="CP129013">
    <property type="protein sequence ID" value="WLR41307.1"/>
    <property type="molecule type" value="Genomic_DNA"/>
</dbReference>
<organism evidence="1 2">
    <name type="scientific">Bacillus carboniphilus</name>
    <dbReference type="NCBI Taxonomy" id="86663"/>
    <lineage>
        <taxon>Bacteria</taxon>
        <taxon>Bacillati</taxon>
        <taxon>Bacillota</taxon>
        <taxon>Bacilli</taxon>
        <taxon>Bacillales</taxon>
        <taxon>Bacillaceae</taxon>
        <taxon>Bacillus</taxon>
    </lineage>
</organism>
<dbReference type="Proteomes" id="UP001197974">
    <property type="component" value="Chromosome"/>
</dbReference>
<dbReference type="InterPro" id="IPR019076">
    <property type="entry name" value="Spore_lipoprot_YhcN/YlaJ-like"/>
</dbReference>
<dbReference type="PROSITE" id="PS51257">
    <property type="entry name" value="PROKAR_LIPOPROTEIN"/>
    <property type="match status" value="1"/>
</dbReference>
<dbReference type="RefSeq" id="WP_226540335.1">
    <property type="nucleotide sequence ID" value="NZ_CP129013.1"/>
</dbReference>